<dbReference type="PROSITE" id="PS00107">
    <property type="entry name" value="PROTEIN_KINASE_ATP"/>
    <property type="match status" value="1"/>
</dbReference>
<dbReference type="EC" id="2.7.11.19" evidence="3"/>
<dbReference type="PANTHER" id="PTHR24347">
    <property type="entry name" value="SERINE/THREONINE-PROTEIN KINASE"/>
    <property type="match status" value="1"/>
</dbReference>
<evidence type="ECO:0000256" key="12">
    <source>
        <dbReference type="ARBA" id="ARBA00025890"/>
    </source>
</evidence>
<protein>
    <recommendedName>
        <fullName evidence="3">phosphorylase kinase</fullName>
        <ecNumber evidence="3">2.7.11.19</ecNumber>
    </recommendedName>
</protein>
<keyword evidence="9 13" id="KW-0067">ATP-binding</keyword>
<dbReference type="FunFam" id="3.30.200.20:FF:000138">
    <property type="entry name" value="Phosphorylase b kinase gamma catalytic chain, liver/testis"/>
    <property type="match status" value="1"/>
</dbReference>
<sequence>MTLDVGPEDELPDWAAAKEFYQKYDPKDIIGRGVSSVVRRCVHRATGHEFAVKIMEVTTERLSPEQLEEVREATRRETHILRQVAGHPHIITLIDSYESSSFMFLVFDLMRKGELFDYLTEKVALSEKETRSIMRSLLEAVSFLHANNIVHRDLKPENILLDDNMQIRLSDFGFSCHLEPGKKLRELCGTPGYLAPEILKCSMDETHPGYSKEVDLWACGVILFTLLAGSPPFWHRRQILMLRMIMEGQYQFSSPEWDDRSNTVKDLISRLLQVDPEERLTAEQALQHPFFERCEGSQSWKLTPRQRFRVAVWTVLAAGRVALSTHRVRPLTKSALLRDPYALRPVRRLIDNCAFRLYGHWIKKWMISKMK</sequence>
<evidence type="ECO:0000313" key="17">
    <source>
        <dbReference type="Proteomes" id="UP000593571"/>
    </source>
</evidence>
<evidence type="ECO:0000256" key="6">
    <source>
        <dbReference type="ARBA" id="ARBA00022679"/>
    </source>
</evidence>
<dbReference type="GO" id="GO:0005964">
    <property type="term" value="C:phosphorylase kinase complex"/>
    <property type="evidence" value="ECO:0007669"/>
    <property type="project" value="InterPro"/>
</dbReference>
<evidence type="ECO:0000256" key="13">
    <source>
        <dbReference type="PROSITE-ProRule" id="PRU10141"/>
    </source>
</evidence>
<keyword evidence="6" id="KW-0808">Transferase</keyword>
<dbReference type="GO" id="GO:0004689">
    <property type="term" value="F:phosphorylase kinase activity"/>
    <property type="evidence" value="ECO:0007669"/>
    <property type="project" value="UniProtKB-EC"/>
</dbReference>
<evidence type="ECO:0000256" key="2">
    <source>
        <dbReference type="ARBA" id="ARBA00006692"/>
    </source>
</evidence>
<dbReference type="PROSITE" id="PS50011">
    <property type="entry name" value="PROTEIN_KINASE_DOM"/>
    <property type="match status" value="1"/>
</dbReference>
<dbReference type="Pfam" id="PF00069">
    <property type="entry name" value="Pkinase"/>
    <property type="match status" value="1"/>
</dbReference>
<keyword evidence="17" id="KW-1185">Reference proteome</keyword>
<dbReference type="GO" id="GO:0005524">
    <property type="term" value="F:ATP binding"/>
    <property type="evidence" value="ECO:0007669"/>
    <property type="project" value="UniProtKB-UniRule"/>
</dbReference>
<evidence type="ECO:0000256" key="8">
    <source>
        <dbReference type="ARBA" id="ARBA00022777"/>
    </source>
</evidence>
<dbReference type="EMBL" id="JACASE010000008">
    <property type="protein sequence ID" value="KAF6441845.1"/>
    <property type="molecule type" value="Genomic_DNA"/>
</dbReference>
<dbReference type="Gene3D" id="3.30.200.20">
    <property type="entry name" value="Phosphorylase Kinase, domain 1"/>
    <property type="match status" value="1"/>
</dbReference>
<gene>
    <name evidence="16" type="ORF">HJG63_015250</name>
</gene>
<dbReference type="GO" id="GO:0005516">
    <property type="term" value="F:calmodulin binding"/>
    <property type="evidence" value="ECO:0007669"/>
    <property type="project" value="UniProtKB-KW"/>
</dbReference>
<name>A0A7J8F2K3_ROUAE</name>
<reference evidence="16 17" key="1">
    <citation type="journal article" date="2020" name="Nature">
        <title>Six reference-quality genomes reveal evolution of bat adaptations.</title>
        <authorList>
            <person name="Jebb D."/>
            <person name="Huang Z."/>
            <person name="Pippel M."/>
            <person name="Hughes G.M."/>
            <person name="Lavrichenko K."/>
            <person name="Devanna P."/>
            <person name="Winkler S."/>
            <person name="Jermiin L.S."/>
            <person name="Skirmuntt E.C."/>
            <person name="Katzourakis A."/>
            <person name="Burkitt-Gray L."/>
            <person name="Ray D.A."/>
            <person name="Sullivan K.A.M."/>
            <person name="Roscito J.G."/>
            <person name="Kirilenko B.M."/>
            <person name="Davalos L.M."/>
            <person name="Corthals A.P."/>
            <person name="Power M.L."/>
            <person name="Jones G."/>
            <person name="Ransome R.D."/>
            <person name="Dechmann D.K.N."/>
            <person name="Locatelli A.G."/>
            <person name="Puechmaille S.J."/>
            <person name="Fedrigo O."/>
            <person name="Jarvis E.D."/>
            <person name="Hiller M."/>
            <person name="Vernes S.C."/>
            <person name="Myers E.W."/>
            <person name="Teeling E.C."/>
        </authorList>
    </citation>
    <scope>NUCLEOTIDE SEQUENCE [LARGE SCALE GENOMIC DNA]</scope>
    <source>
        <strain evidence="16">MRouAeg1</strain>
        <tissue evidence="16">Muscle</tissue>
    </source>
</reference>
<dbReference type="InterPro" id="IPR011009">
    <property type="entry name" value="Kinase-like_dom_sf"/>
</dbReference>
<dbReference type="GO" id="GO:0005977">
    <property type="term" value="P:glycogen metabolic process"/>
    <property type="evidence" value="ECO:0007669"/>
    <property type="project" value="UniProtKB-KW"/>
</dbReference>
<evidence type="ECO:0000256" key="10">
    <source>
        <dbReference type="ARBA" id="ARBA00022860"/>
    </source>
</evidence>
<comment type="similarity">
    <text evidence="2">Belongs to the protein kinase superfamily. CAMK Ser/Thr protein kinase family.</text>
</comment>
<evidence type="ECO:0000259" key="15">
    <source>
        <dbReference type="PROSITE" id="PS50011"/>
    </source>
</evidence>
<dbReference type="PRINTS" id="PR01049">
    <property type="entry name" value="PHOSPHBKNASE"/>
</dbReference>
<evidence type="ECO:0000313" key="16">
    <source>
        <dbReference type="EMBL" id="KAF6441845.1"/>
    </source>
</evidence>
<comment type="caution">
    <text evidence="16">The sequence shown here is derived from an EMBL/GenBank/DDBJ whole genome shotgun (WGS) entry which is preliminary data.</text>
</comment>
<dbReference type="SMART" id="SM00220">
    <property type="entry name" value="S_TKc"/>
    <property type="match status" value="1"/>
</dbReference>
<evidence type="ECO:0000256" key="11">
    <source>
        <dbReference type="ARBA" id="ARBA00023277"/>
    </source>
</evidence>
<proteinExistence type="inferred from homology"/>
<organism evidence="16 17">
    <name type="scientific">Rousettus aegyptiacus</name>
    <name type="common">Egyptian fruit bat</name>
    <name type="synonym">Pteropus aegyptiacus</name>
    <dbReference type="NCBI Taxonomy" id="9407"/>
    <lineage>
        <taxon>Eukaryota</taxon>
        <taxon>Metazoa</taxon>
        <taxon>Chordata</taxon>
        <taxon>Craniata</taxon>
        <taxon>Vertebrata</taxon>
        <taxon>Euteleostomi</taxon>
        <taxon>Mammalia</taxon>
        <taxon>Eutheria</taxon>
        <taxon>Laurasiatheria</taxon>
        <taxon>Chiroptera</taxon>
        <taxon>Yinpterochiroptera</taxon>
        <taxon>Pteropodoidea</taxon>
        <taxon>Pteropodidae</taxon>
        <taxon>Rousettinae</taxon>
        <taxon>Rousettus</taxon>
    </lineage>
</organism>
<dbReference type="AlphaFoldDB" id="A0A7J8F2K3"/>
<evidence type="ECO:0000256" key="3">
    <source>
        <dbReference type="ARBA" id="ARBA00012432"/>
    </source>
</evidence>
<evidence type="ECO:0000256" key="7">
    <source>
        <dbReference type="ARBA" id="ARBA00022741"/>
    </source>
</evidence>
<evidence type="ECO:0000256" key="14">
    <source>
        <dbReference type="RuleBase" id="RU000304"/>
    </source>
</evidence>
<dbReference type="PROSITE" id="PS00108">
    <property type="entry name" value="PROTEIN_KINASE_ST"/>
    <property type="match status" value="1"/>
</dbReference>
<dbReference type="FunFam" id="1.10.510.10:FF:000149">
    <property type="entry name" value="phosphorylase b kinase gamma catalytic chain, liver/testis isoform"/>
    <property type="match status" value="1"/>
</dbReference>
<evidence type="ECO:0000256" key="4">
    <source>
        <dbReference type="ARBA" id="ARBA00022527"/>
    </source>
</evidence>
<dbReference type="Proteomes" id="UP000593571">
    <property type="component" value="Unassembled WGS sequence"/>
</dbReference>
<dbReference type="InterPro" id="IPR017441">
    <property type="entry name" value="Protein_kinase_ATP_BS"/>
</dbReference>
<keyword evidence="7 13" id="KW-0547">Nucleotide-binding</keyword>
<keyword evidence="4 14" id="KW-0723">Serine/threonine-protein kinase</keyword>
<comment type="subunit">
    <text evidence="12">Hexadecamer of 4 heterotetramers, each composed of alpha, beta, gamma, and delta subunits. Alpha (PHKA1 or PHKA2) and beta (PHKB) are regulatory subunits, gamma (PHKG1 or PHKG2) is the catalytic subunit, and delta is calmodulin.</text>
</comment>
<feature type="domain" description="Protein kinase" evidence="15">
    <location>
        <begin position="24"/>
        <end position="291"/>
    </location>
</feature>
<dbReference type="SUPFAM" id="SSF56112">
    <property type="entry name" value="Protein kinase-like (PK-like)"/>
    <property type="match status" value="1"/>
</dbReference>
<dbReference type="InterPro" id="IPR000719">
    <property type="entry name" value="Prot_kinase_dom"/>
</dbReference>
<evidence type="ECO:0000256" key="9">
    <source>
        <dbReference type="ARBA" id="ARBA00022840"/>
    </source>
</evidence>
<dbReference type="InterPro" id="IPR008271">
    <property type="entry name" value="Ser/Thr_kinase_AS"/>
</dbReference>
<comment type="catalytic activity">
    <reaction evidence="1">
        <text>2 ATP + phosphorylase b = 2 ADP + phosphorylase a.</text>
        <dbReference type="EC" id="2.7.11.19"/>
    </reaction>
</comment>
<evidence type="ECO:0000256" key="1">
    <source>
        <dbReference type="ARBA" id="ARBA00001674"/>
    </source>
</evidence>
<keyword evidence="5" id="KW-0321">Glycogen metabolism</keyword>
<keyword evidence="10" id="KW-0112">Calmodulin-binding</keyword>
<accession>A0A7J8F2K3</accession>
<dbReference type="CDD" id="cd14181">
    <property type="entry name" value="STKc_PhKG2"/>
    <property type="match status" value="1"/>
</dbReference>
<dbReference type="InterPro" id="IPR002291">
    <property type="entry name" value="Phosph_kin_gamma"/>
</dbReference>
<keyword evidence="11" id="KW-0119">Carbohydrate metabolism</keyword>
<feature type="binding site" evidence="13">
    <location>
        <position position="53"/>
    </location>
    <ligand>
        <name>ATP</name>
        <dbReference type="ChEBI" id="CHEBI:30616"/>
    </ligand>
</feature>
<dbReference type="Gene3D" id="1.10.510.10">
    <property type="entry name" value="Transferase(Phosphotransferase) domain 1"/>
    <property type="match status" value="1"/>
</dbReference>
<keyword evidence="8 16" id="KW-0418">Kinase</keyword>
<evidence type="ECO:0000256" key="5">
    <source>
        <dbReference type="ARBA" id="ARBA00022600"/>
    </source>
</evidence>